<comment type="caution">
    <text evidence="2">The sequence shown here is derived from an EMBL/GenBank/DDBJ whole genome shotgun (WGS) entry which is preliminary data.</text>
</comment>
<feature type="signal peptide" evidence="1">
    <location>
        <begin position="1"/>
        <end position="18"/>
    </location>
</feature>
<gene>
    <name evidence="2" type="ORF">KOF26_16830</name>
</gene>
<sequence length="596" mass="66862">MKTYLAVSTAALALLASACGPRSSDQPQASAADRKLQALYEREWAWRQQEGLRGNRGADEAGLDHLPRVDAKTQAAHLDYWTKALAELDGIPANELSAEEKINAAVFRRSIQTLADEVRFKTYEAPFNADTFFWASLSPRSGGFRSVKAYENYIARMRDVPRYFDEQIANMRDGLKRGYSVPRVVVTGRDKTIEPYIASDQSNPFYGPFREMPASIPAAEQARLKAEGDKAIREAVAPAYNKLLGFIRNDYMAQARTTLAAEQEPDGKAFYQSQIEAFTTLDLTAEQIHQKGLAEVARIAAEMEKVKAETGYKGDMPSFLKFLRTDPQFYPKTPRELLGFSAYVAKRVDGKVADFIGFLPRRRFTIIPVPPSLAPIYTGGRGGLESCMMNTYDLPSRPLYTLTALTLHECNPGHSFQAAVAQEATRRPAFRRSTGFSGYGEGWALYMEWLGTKMGVYDTPYENFGRLSYEIWRASRLVIDTGIHHYGWSREQAQQYLRDHTALSEHEIETEVDRYIAWPGQALAYKLGEMLIRQKRAEAEAKLGPAFDQRNFHDAILALGSVPLTVLGARLDQFIADGGKNPKGWNPALPEFEKPE</sequence>
<dbReference type="InterPro" id="IPR010281">
    <property type="entry name" value="DUF885"/>
</dbReference>
<evidence type="ECO:0000313" key="2">
    <source>
        <dbReference type="EMBL" id="MBU3079524.1"/>
    </source>
</evidence>
<dbReference type="PROSITE" id="PS51257">
    <property type="entry name" value="PROKAR_LIPOPROTEIN"/>
    <property type="match status" value="1"/>
</dbReference>
<organism evidence="2 3">
    <name type="scientific">Sphingomonas quercus</name>
    <dbReference type="NCBI Taxonomy" id="2842451"/>
    <lineage>
        <taxon>Bacteria</taxon>
        <taxon>Pseudomonadati</taxon>
        <taxon>Pseudomonadota</taxon>
        <taxon>Alphaproteobacteria</taxon>
        <taxon>Sphingomonadales</taxon>
        <taxon>Sphingomonadaceae</taxon>
        <taxon>Sphingomonas</taxon>
    </lineage>
</organism>
<dbReference type="Proteomes" id="UP000776276">
    <property type="component" value="Unassembled WGS sequence"/>
</dbReference>
<dbReference type="Pfam" id="PF05960">
    <property type="entry name" value="DUF885"/>
    <property type="match status" value="1"/>
</dbReference>
<dbReference type="EMBL" id="JAHKRT010000011">
    <property type="protein sequence ID" value="MBU3079524.1"/>
    <property type="molecule type" value="Genomic_DNA"/>
</dbReference>
<dbReference type="PANTHER" id="PTHR33361:SF2">
    <property type="entry name" value="DUF885 DOMAIN-CONTAINING PROTEIN"/>
    <property type="match status" value="1"/>
</dbReference>
<protein>
    <submittedName>
        <fullName evidence="2">DUF885 family protein</fullName>
    </submittedName>
</protein>
<accession>A0ABS6BQH8</accession>
<evidence type="ECO:0000313" key="3">
    <source>
        <dbReference type="Proteomes" id="UP000776276"/>
    </source>
</evidence>
<feature type="chain" id="PRO_5045406847" evidence="1">
    <location>
        <begin position="19"/>
        <end position="596"/>
    </location>
</feature>
<keyword evidence="3" id="KW-1185">Reference proteome</keyword>
<proteinExistence type="predicted"/>
<evidence type="ECO:0000256" key="1">
    <source>
        <dbReference type="SAM" id="SignalP"/>
    </source>
</evidence>
<name>A0ABS6BQH8_9SPHN</name>
<dbReference type="RefSeq" id="WP_216327900.1">
    <property type="nucleotide sequence ID" value="NZ_JAHKRT010000011.1"/>
</dbReference>
<dbReference type="PANTHER" id="PTHR33361">
    <property type="entry name" value="GLR0591 PROTEIN"/>
    <property type="match status" value="1"/>
</dbReference>
<reference evidence="2 3" key="1">
    <citation type="submission" date="2021-06" db="EMBL/GenBank/DDBJ databases">
        <title>Sphingomonas sp. XMGL2, whole genome shotgun sequencing project.</title>
        <authorList>
            <person name="Zhao G."/>
            <person name="Shen L."/>
        </authorList>
    </citation>
    <scope>NUCLEOTIDE SEQUENCE [LARGE SCALE GENOMIC DNA]</scope>
    <source>
        <strain evidence="2 3">XMGL2</strain>
    </source>
</reference>
<keyword evidence="1" id="KW-0732">Signal</keyword>